<accession>A0A2R8CL12</accession>
<dbReference type="SUPFAM" id="SSF53335">
    <property type="entry name" value="S-adenosyl-L-methionine-dependent methyltransferases"/>
    <property type="match status" value="1"/>
</dbReference>
<reference evidence="5" key="1">
    <citation type="submission" date="2018-03" db="EMBL/GenBank/DDBJ databases">
        <authorList>
            <person name="Navarro De La Torre S."/>
        </authorList>
    </citation>
    <scope>NUCLEOTIDE SEQUENCE [LARGE SCALE GENOMIC DNA]</scope>
    <source>
        <strain evidence="5">EAod3</strain>
    </source>
</reference>
<keyword evidence="5" id="KW-1185">Reference proteome</keyword>
<dbReference type="InterPro" id="IPR012327">
    <property type="entry name" value="MeTrfase_D12"/>
</dbReference>
<evidence type="ECO:0000256" key="3">
    <source>
        <dbReference type="ARBA" id="ARBA00022691"/>
    </source>
</evidence>
<protein>
    <submittedName>
        <fullName evidence="4">Modification methylase DpnIIA</fullName>
        <ecNumber evidence="4">2.1.1.72</ecNumber>
    </submittedName>
</protein>
<evidence type="ECO:0000313" key="5">
    <source>
        <dbReference type="Proteomes" id="UP000244934"/>
    </source>
</evidence>
<dbReference type="RefSeq" id="WP_108842422.1">
    <property type="nucleotide sequence ID" value="NZ_ONZI01000002.1"/>
</dbReference>
<keyword evidence="2 4" id="KW-0808">Transferase</keyword>
<dbReference type="PANTHER" id="PTHR30481:SF4">
    <property type="entry name" value="SITE-SPECIFIC DNA-METHYLTRANSFERASE (ADENINE-SPECIFIC)"/>
    <property type="match status" value="1"/>
</dbReference>
<dbReference type="Pfam" id="PF02086">
    <property type="entry name" value="MethyltransfD12"/>
    <property type="match status" value="1"/>
</dbReference>
<dbReference type="GO" id="GO:0043565">
    <property type="term" value="F:sequence-specific DNA binding"/>
    <property type="evidence" value="ECO:0007669"/>
    <property type="project" value="TreeGrafter"/>
</dbReference>
<evidence type="ECO:0000256" key="2">
    <source>
        <dbReference type="ARBA" id="ARBA00022679"/>
    </source>
</evidence>
<dbReference type="GO" id="GO:0032259">
    <property type="term" value="P:methylation"/>
    <property type="evidence" value="ECO:0007669"/>
    <property type="project" value="UniProtKB-KW"/>
</dbReference>
<sequence length="168" mass="19467">MAQPIVPWIGGKRRLADKIFPLMPAHDCYVKPFAGGAALYFRRSQPAQVEVLNDINGDLVNLYRVVQNHLENFVRQFKWALSSHQVFEWLKMNRVEKLTDIQRAARLYYLQQNAFGARIEGQSFGTATTTRPQSYDRVFYLAPPYWQSEGYGFPFGLEEYEHMADLIG</sequence>
<dbReference type="OrthoDB" id="9805629at2"/>
<keyword evidence="3" id="KW-0949">S-adenosyl-L-methionine</keyword>
<dbReference type="PANTHER" id="PTHR30481">
    <property type="entry name" value="DNA ADENINE METHYLASE"/>
    <property type="match status" value="1"/>
</dbReference>
<dbReference type="PRINTS" id="PR00505">
    <property type="entry name" value="D12N6MTFRASE"/>
</dbReference>
<keyword evidence="1 4" id="KW-0489">Methyltransferase</keyword>
<dbReference type="GO" id="GO:0006298">
    <property type="term" value="P:mismatch repair"/>
    <property type="evidence" value="ECO:0007669"/>
    <property type="project" value="TreeGrafter"/>
</dbReference>
<gene>
    <name evidence="4" type="primary">dpnM</name>
    <name evidence="4" type="ORF">KSP9073_01597</name>
</gene>
<dbReference type="GO" id="GO:0009007">
    <property type="term" value="F:site-specific DNA-methyltransferase (adenine-specific) activity"/>
    <property type="evidence" value="ECO:0007669"/>
    <property type="project" value="UniProtKB-EC"/>
</dbReference>
<dbReference type="Proteomes" id="UP000244934">
    <property type="component" value="Unassembled WGS sequence"/>
</dbReference>
<dbReference type="GO" id="GO:0009307">
    <property type="term" value="P:DNA restriction-modification system"/>
    <property type="evidence" value="ECO:0007669"/>
    <property type="project" value="InterPro"/>
</dbReference>
<proteinExistence type="predicted"/>
<dbReference type="GO" id="GO:1904047">
    <property type="term" value="F:S-adenosyl-L-methionine binding"/>
    <property type="evidence" value="ECO:0007669"/>
    <property type="project" value="TreeGrafter"/>
</dbReference>
<dbReference type="EC" id="2.1.1.72" evidence="4"/>
<dbReference type="AlphaFoldDB" id="A0A2R8CL12"/>
<name>A0A2R8CL12_9GAMM</name>
<evidence type="ECO:0000256" key="1">
    <source>
        <dbReference type="ARBA" id="ARBA00022603"/>
    </source>
</evidence>
<organism evidence="4 5">
    <name type="scientific">Kushneria phyllosphaerae</name>
    <dbReference type="NCBI Taxonomy" id="2100822"/>
    <lineage>
        <taxon>Bacteria</taxon>
        <taxon>Pseudomonadati</taxon>
        <taxon>Pseudomonadota</taxon>
        <taxon>Gammaproteobacteria</taxon>
        <taxon>Oceanospirillales</taxon>
        <taxon>Halomonadaceae</taxon>
        <taxon>Kushneria</taxon>
    </lineage>
</organism>
<dbReference type="EMBL" id="ONZI01000002">
    <property type="protein sequence ID" value="SPJ33588.1"/>
    <property type="molecule type" value="Genomic_DNA"/>
</dbReference>
<dbReference type="Gene3D" id="3.40.50.150">
    <property type="entry name" value="Vaccinia Virus protein VP39"/>
    <property type="match status" value="1"/>
</dbReference>
<dbReference type="InterPro" id="IPR029063">
    <property type="entry name" value="SAM-dependent_MTases_sf"/>
</dbReference>
<evidence type="ECO:0000313" key="4">
    <source>
        <dbReference type="EMBL" id="SPJ33588.1"/>
    </source>
</evidence>